<feature type="coiled-coil region" evidence="1">
    <location>
        <begin position="718"/>
        <end position="752"/>
    </location>
</feature>
<organism evidence="3 4">
    <name type="scientific">Effrenium voratum</name>
    <dbReference type="NCBI Taxonomy" id="2562239"/>
    <lineage>
        <taxon>Eukaryota</taxon>
        <taxon>Sar</taxon>
        <taxon>Alveolata</taxon>
        <taxon>Dinophyceae</taxon>
        <taxon>Suessiales</taxon>
        <taxon>Symbiodiniaceae</taxon>
        <taxon>Effrenium</taxon>
    </lineage>
</organism>
<gene>
    <name evidence="3" type="ORF">EVOR1521_LOCUS14463</name>
</gene>
<feature type="compositionally biased region" description="Acidic residues" evidence="2">
    <location>
        <begin position="536"/>
        <end position="548"/>
    </location>
</feature>
<keyword evidence="4" id="KW-1185">Reference proteome</keyword>
<evidence type="ECO:0000256" key="1">
    <source>
        <dbReference type="SAM" id="Coils"/>
    </source>
</evidence>
<feature type="coiled-coil region" evidence="1">
    <location>
        <begin position="645"/>
        <end position="679"/>
    </location>
</feature>
<comment type="caution">
    <text evidence="3">The sequence shown here is derived from an EMBL/GenBank/DDBJ whole genome shotgun (WGS) entry which is preliminary data.</text>
</comment>
<feature type="non-terminal residue" evidence="3">
    <location>
        <position position="915"/>
    </location>
</feature>
<protein>
    <submittedName>
        <fullName evidence="3">Uncharacterized protein</fullName>
    </submittedName>
</protein>
<sequence length="915" mass="101757">DVAEQAALRAREQKAAEIRRQAAEEADTSRGNLEKQRQELEVQASSVVEPDDAEPEPIVSQAATGSLKVVVERLQAQLARELQAKEFLDVEAEEVQLTLEDVRESALLVASNDTWTEEVQVEWHKEALWAYYKNHRAEVLRLRHKVAALERAQQQAQQVKNISSEDVSALKRQVEQLAQQNEVLNTTLSTKKKYLEEQRFLQQTGREMLETQDDLETCLSEELEVLKAREQQLEQVALALCQKRQSLQRQREERRSEVARLEIRLHSLRSCGAATTAAAADLADIEAETLEASVDCREAVAEAEAWMSCLPSQVLDDAELGSSFESLCALFRCFHKARILAQSIQDHFVATAALAVLQDVGTMRWLCSVMQAAAMLATAVLGVLGCLSAESPDRYRGLVRLPAVASCGHGEAALDALLRALLDLVRGKATREREGLLAALRAHGAQLLSLQKAMFKDQHFASWQRCCCALEALRGSCAGALYASSNAGGTRRKRWQDLYEEANRFIARLVACEDFGSRPLFGIGPSEQEVQKSDSEDASEEEEEEGEEPHEKEAPKQQLTQLHVDAVVRQAQSLDLAAHQGKEDALDKTLSLAEKELGTLVALFEATQKTAPAAPWEKVRQSKRSSLEVAEQAAQPAFEQANKGLQKVELSMTTAQERLDRAKQEMNQVEQQFGVARIESERRSLLVSNVQRMQKQAGVGSEQCRALEEELKGQSGKCQALSASVGEAKQLAKELRQRLDDLEKRINRRYCHEVSPEEVLALRRAVARQQLELAKLKAPKTQPEEEDVIGDLWTELQQCRQKLLHEYVASPAVELEEPEPEAACGAHQQRLRELAKEAKVLRDKVTERARREAGVVQDAFDSVALARFLRATAATSPAARLALPPPANAAAARSARLPLRMDEHQLQLLHAAVLR</sequence>
<reference evidence="3" key="1">
    <citation type="submission" date="2023-08" db="EMBL/GenBank/DDBJ databases">
        <authorList>
            <person name="Chen Y."/>
            <person name="Shah S."/>
            <person name="Dougan E. K."/>
            <person name="Thang M."/>
            <person name="Chan C."/>
        </authorList>
    </citation>
    <scope>NUCLEOTIDE SEQUENCE</scope>
</reference>
<proteinExistence type="predicted"/>
<evidence type="ECO:0000313" key="4">
    <source>
        <dbReference type="Proteomes" id="UP001178507"/>
    </source>
</evidence>
<evidence type="ECO:0000256" key="2">
    <source>
        <dbReference type="SAM" id="MobiDB-lite"/>
    </source>
</evidence>
<feature type="region of interest" description="Disordered" evidence="2">
    <location>
        <begin position="521"/>
        <end position="557"/>
    </location>
</feature>
<accession>A0AA36IKY3</accession>
<name>A0AA36IKY3_9DINO</name>
<dbReference type="AlphaFoldDB" id="A0AA36IKY3"/>
<feature type="region of interest" description="Disordered" evidence="2">
    <location>
        <begin position="1"/>
        <end position="55"/>
    </location>
</feature>
<feature type="compositionally biased region" description="Basic and acidic residues" evidence="2">
    <location>
        <begin position="9"/>
        <end position="23"/>
    </location>
</feature>
<feature type="coiled-coil region" evidence="1">
    <location>
        <begin position="132"/>
        <end position="187"/>
    </location>
</feature>
<evidence type="ECO:0000313" key="3">
    <source>
        <dbReference type="EMBL" id="CAJ1388643.1"/>
    </source>
</evidence>
<dbReference type="EMBL" id="CAUJNA010001724">
    <property type="protein sequence ID" value="CAJ1388643.1"/>
    <property type="molecule type" value="Genomic_DNA"/>
</dbReference>
<keyword evidence="1" id="KW-0175">Coiled coil</keyword>
<dbReference type="Proteomes" id="UP001178507">
    <property type="component" value="Unassembled WGS sequence"/>
</dbReference>